<feature type="region of interest" description="Disordered" evidence="1">
    <location>
        <begin position="1"/>
        <end position="25"/>
    </location>
</feature>
<protein>
    <submittedName>
        <fullName evidence="2">Enoyl-CoA hydratase</fullName>
    </submittedName>
</protein>
<accession>A0A7X3S859</accession>
<dbReference type="AlphaFoldDB" id="A0A7X3S859"/>
<dbReference type="RefSeq" id="WP_160775691.1">
    <property type="nucleotide sequence ID" value="NZ_WUMV01000003.1"/>
</dbReference>
<gene>
    <name evidence="2" type="ORF">GR183_11455</name>
</gene>
<dbReference type="GO" id="GO:0003824">
    <property type="term" value="F:catalytic activity"/>
    <property type="evidence" value="ECO:0007669"/>
    <property type="project" value="UniProtKB-ARBA"/>
</dbReference>
<evidence type="ECO:0000313" key="3">
    <source>
        <dbReference type="Proteomes" id="UP000433101"/>
    </source>
</evidence>
<dbReference type="PANTHER" id="PTHR11941:SF54">
    <property type="entry name" value="ENOYL-COA HYDRATASE, MITOCHONDRIAL"/>
    <property type="match status" value="1"/>
</dbReference>
<dbReference type="SUPFAM" id="SSF52096">
    <property type="entry name" value="ClpP/crotonase"/>
    <property type="match status" value="1"/>
</dbReference>
<dbReference type="InterPro" id="IPR029045">
    <property type="entry name" value="ClpP/crotonase-like_dom_sf"/>
</dbReference>
<keyword evidence="3" id="KW-1185">Reference proteome</keyword>
<comment type="caution">
    <text evidence="2">The sequence shown here is derived from an EMBL/GenBank/DDBJ whole genome shotgun (WGS) entry which is preliminary data.</text>
</comment>
<dbReference type="InterPro" id="IPR001753">
    <property type="entry name" value="Enoyl-CoA_hydra/iso"/>
</dbReference>
<organism evidence="2 3">
    <name type="scientific">Stappia sediminis</name>
    <dbReference type="NCBI Taxonomy" id="2692190"/>
    <lineage>
        <taxon>Bacteria</taxon>
        <taxon>Pseudomonadati</taxon>
        <taxon>Pseudomonadota</taxon>
        <taxon>Alphaproteobacteria</taxon>
        <taxon>Hyphomicrobiales</taxon>
        <taxon>Stappiaceae</taxon>
        <taxon>Stappia</taxon>
    </lineage>
</organism>
<dbReference type="EMBL" id="WUMV01000003">
    <property type="protein sequence ID" value="MXN65518.1"/>
    <property type="molecule type" value="Genomic_DNA"/>
</dbReference>
<dbReference type="Pfam" id="PF00378">
    <property type="entry name" value="ECH_1"/>
    <property type="match status" value="1"/>
</dbReference>
<dbReference type="PANTHER" id="PTHR11941">
    <property type="entry name" value="ENOYL-COA HYDRATASE-RELATED"/>
    <property type="match status" value="1"/>
</dbReference>
<dbReference type="NCBIfam" id="NF006452">
    <property type="entry name" value="PRK08788.1"/>
    <property type="match status" value="1"/>
</dbReference>
<reference evidence="2 3" key="1">
    <citation type="submission" date="2019-12" db="EMBL/GenBank/DDBJ databases">
        <authorList>
            <person name="Li M."/>
        </authorList>
    </citation>
    <scope>NUCLEOTIDE SEQUENCE [LARGE SCALE GENOMIC DNA]</scope>
    <source>
        <strain evidence="2 3">GBMRC 2046</strain>
    </source>
</reference>
<name>A0A7X3S859_9HYPH</name>
<dbReference type="Gene3D" id="6.20.390.30">
    <property type="match status" value="1"/>
</dbReference>
<sequence length="327" mass="36871">MKESYFDISGVPTAEPAHADNDQGRQRTGLASLTMAQRVAGERYPTIDVEFDASIGTYWCTMRPDGHLCFTPRLLEDFSTMQSSIRRLYHAYARPDQAHQMRYFVLRSGLKNVYNYGGDLNLFVDLIRSGDREGLLRYGRACIRVLHTNATSIKLPIVTVALVQGDALGGGFECALSFDVIIAERQAKFGFPEVLFNLFPGMGAYSFLSRRLNGSQAERMILSGRLHTAEELYEMGLIDILVDEGEGQSAAMDYISRNTRRHNAHQAIYHARRTVNPLPFEELESVVELWVEAAMQLSESDMRKMLRLTAAQDRRRSGDTNSMNRPA</sequence>
<evidence type="ECO:0000256" key="1">
    <source>
        <dbReference type="SAM" id="MobiDB-lite"/>
    </source>
</evidence>
<dbReference type="CDD" id="cd06558">
    <property type="entry name" value="crotonase-like"/>
    <property type="match status" value="1"/>
</dbReference>
<proteinExistence type="predicted"/>
<dbReference type="Proteomes" id="UP000433101">
    <property type="component" value="Unassembled WGS sequence"/>
</dbReference>
<dbReference type="GO" id="GO:0006635">
    <property type="term" value="P:fatty acid beta-oxidation"/>
    <property type="evidence" value="ECO:0007669"/>
    <property type="project" value="TreeGrafter"/>
</dbReference>
<dbReference type="Gene3D" id="3.90.226.10">
    <property type="entry name" value="2-enoyl-CoA Hydratase, Chain A, domain 1"/>
    <property type="match status" value="1"/>
</dbReference>
<evidence type="ECO:0000313" key="2">
    <source>
        <dbReference type="EMBL" id="MXN65518.1"/>
    </source>
</evidence>